<evidence type="ECO:0000313" key="5">
    <source>
        <dbReference type="Proteomes" id="UP000386847"/>
    </source>
</evidence>
<dbReference type="PANTHER" id="PTHR11328:SF36">
    <property type="entry name" value="MELIBIOSE PERMEASE"/>
    <property type="match status" value="1"/>
</dbReference>
<feature type="transmembrane region" description="Helical" evidence="3">
    <location>
        <begin position="231"/>
        <end position="254"/>
    </location>
</feature>
<keyword evidence="2" id="KW-0769">Symport</keyword>
<dbReference type="EMBL" id="CP045725">
    <property type="protein sequence ID" value="QGF22871.1"/>
    <property type="molecule type" value="Genomic_DNA"/>
</dbReference>
<feature type="transmembrane region" description="Helical" evidence="3">
    <location>
        <begin position="181"/>
        <end position="204"/>
    </location>
</feature>
<feature type="transmembrane region" description="Helical" evidence="3">
    <location>
        <begin position="107"/>
        <end position="128"/>
    </location>
</feature>
<feature type="transmembrane region" description="Helical" evidence="3">
    <location>
        <begin position="319"/>
        <end position="347"/>
    </location>
</feature>
<proteinExistence type="predicted"/>
<dbReference type="Pfam" id="PF13347">
    <property type="entry name" value="MFS_2"/>
    <property type="match status" value="1"/>
</dbReference>
<dbReference type="SUPFAM" id="SSF103473">
    <property type="entry name" value="MFS general substrate transporter"/>
    <property type="match status" value="1"/>
</dbReference>
<dbReference type="InterPro" id="IPR001927">
    <property type="entry name" value="Na/Gal_symport"/>
</dbReference>
<organism evidence="4 5">
    <name type="scientific">Raineyella fluvialis</name>
    <dbReference type="NCBI Taxonomy" id="2662261"/>
    <lineage>
        <taxon>Bacteria</taxon>
        <taxon>Bacillati</taxon>
        <taxon>Actinomycetota</taxon>
        <taxon>Actinomycetes</taxon>
        <taxon>Propionibacteriales</taxon>
        <taxon>Propionibacteriaceae</taxon>
        <taxon>Raineyella</taxon>
    </lineage>
</organism>
<evidence type="ECO:0000256" key="1">
    <source>
        <dbReference type="ARBA" id="ARBA00022448"/>
    </source>
</evidence>
<keyword evidence="3" id="KW-0472">Membrane</keyword>
<evidence type="ECO:0000256" key="3">
    <source>
        <dbReference type="SAM" id="Phobius"/>
    </source>
</evidence>
<protein>
    <submittedName>
        <fullName evidence="4">Sugar transporter</fullName>
    </submittedName>
</protein>
<sequence>MDAVVPPRNRWAFAVGTVGRDMVYSMMAVFLIVFLTEVLNLDDTIMWWINGILLGMRLMDAFDDPITGYFIDNTHTRWGQYKPWIAVGGVLTGVLTILLFTDFGVRGGGYVALFAVVYLLWGLAFSVNDLGYWSLLPALSLDPHERERIGALTKVFATVGLFVTVVGIVPLTEALGGDARAWTLFACGAVAIMLLGLVVTLTGVREPKIVTEPEHTPLREIAAIMGRNDQLLWTAASMVLFLIGYNTTTGFGVYFFKYAYRNEGMYAPFAAILGVGQLLGFVAFPLLSKWLTQRQLFAIAMGLVTAGYLTFFFSPMNIIPIGVAGMLVFIGNSFIAVLMIVFLSQCIEYGQWKMGRRNAAITFAVQPLINKVGGAVATAVVGVTVILTGINDAPTPQDVTAEGLLGMRAMMMGFPLALMILSFLFNRLFFRLDEKFHAQIVAELRQRGELLDEATARRPAATESQ</sequence>
<feature type="transmembrane region" description="Helical" evidence="3">
    <location>
        <begin position="266"/>
        <end position="284"/>
    </location>
</feature>
<feature type="transmembrane region" description="Helical" evidence="3">
    <location>
        <begin position="410"/>
        <end position="430"/>
    </location>
</feature>
<name>A0A5Q2F8T7_9ACTN</name>
<dbReference type="NCBIfam" id="TIGR00792">
    <property type="entry name" value="gph"/>
    <property type="match status" value="1"/>
</dbReference>
<keyword evidence="1" id="KW-0813">Transport</keyword>
<dbReference type="RefSeq" id="WP_153571398.1">
    <property type="nucleotide sequence ID" value="NZ_CP045725.1"/>
</dbReference>
<evidence type="ECO:0000313" key="4">
    <source>
        <dbReference type="EMBL" id="QGF22871.1"/>
    </source>
</evidence>
<feature type="transmembrane region" description="Helical" evidence="3">
    <location>
        <begin position="368"/>
        <end position="390"/>
    </location>
</feature>
<dbReference type="GO" id="GO:0006814">
    <property type="term" value="P:sodium ion transport"/>
    <property type="evidence" value="ECO:0007669"/>
    <property type="project" value="InterPro"/>
</dbReference>
<keyword evidence="3" id="KW-1133">Transmembrane helix</keyword>
<accession>A0A5Q2F8T7</accession>
<gene>
    <name evidence="4" type="ORF">Rai3103_03410</name>
</gene>
<reference evidence="4 5" key="1">
    <citation type="submission" date="2019-10" db="EMBL/GenBank/DDBJ databases">
        <title>Genomic analysis of Raineyella sp. CBA3103.</title>
        <authorList>
            <person name="Roh S.W."/>
        </authorList>
    </citation>
    <scope>NUCLEOTIDE SEQUENCE [LARGE SCALE GENOMIC DNA]</scope>
    <source>
        <strain evidence="4 5">CBA3103</strain>
    </source>
</reference>
<keyword evidence="4" id="KW-0762">Sugar transport</keyword>
<dbReference type="GO" id="GO:0015293">
    <property type="term" value="F:symporter activity"/>
    <property type="evidence" value="ECO:0007669"/>
    <property type="project" value="UniProtKB-KW"/>
</dbReference>
<dbReference type="AlphaFoldDB" id="A0A5Q2F8T7"/>
<dbReference type="InterPro" id="IPR036259">
    <property type="entry name" value="MFS_trans_sf"/>
</dbReference>
<dbReference type="InterPro" id="IPR039672">
    <property type="entry name" value="MFS_2"/>
</dbReference>
<dbReference type="GO" id="GO:0008643">
    <property type="term" value="P:carbohydrate transport"/>
    <property type="evidence" value="ECO:0007669"/>
    <property type="project" value="InterPro"/>
</dbReference>
<feature type="transmembrane region" description="Helical" evidence="3">
    <location>
        <begin position="149"/>
        <end position="169"/>
    </location>
</feature>
<dbReference type="Proteomes" id="UP000386847">
    <property type="component" value="Chromosome"/>
</dbReference>
<keyword evidence="5" id="KW-1185">Reference proteome</keyword>
<keyword evidence="3" id="KW-0812">Transmembrane</keyword>
<dbReference type="GO" id="GO:0005886">
    <property type="term" value="C:plasma membrane"/>
    <property type="evidence" value="ECO:0007669"/>
    <property type="project" value="TreeGrafter"/>
</dbReference>
<feature type="transmembrane region" description="Helical" evidence="3">
    <location>
        <begin position="296"/>
        <end position="313"/>
    </location>
</feature>
<dbReference type="Gene3D" id="1.20.1250.20">
    <property type="entry name" value="MFS general substrate transporter like domains"/>
    <property type="match status" value="1"/>
</dbReference>
<evidence type="ECO:0000256" key="2">
    <source>
        <dbReference type="ARBA" id="ARBA00022847"/>
    </source>
</evidence>
<feature type="transmembrane region" description="Helical" evidence="3">
    <location>
        <begin position="45"/>
        <end position="62"/>
    </location>
</feature>
<feature type="transmembrane region" description="Helical" evidence="3">
    <location>
        <begin position="83"/>
        <end position="101"/>
    </location>
</feature>
<feature type="transmembrane region" description="Helical" evidence="3">
    <location>
        <begin position="21"/>
        <end position="39"/>
    </location>
</feature>
<dbReference type="KEGG" id="rain:Rai3103_03410"/>
<dbReference type="PANTHER" id="PTHR11328">
    <property type="entry name" value="MAJOR FACILITATOR SUPERFAMILY DOMAIN-CONTAINING PROTEIN"/>
    <property type="match status" value="1"/>
</dbReference>